<evidence type="ECO:0000313" key="1">
    <source>
        <dbReference type="EMBL" id="KAJ9106010.1"/>
    </source>
</evidence>
<gene>
    <name evidence="1" type="ORF">QFC19_003346</name>
</gene>
<accession>A0ACC2W3W1</accession>
<comment type="caution">
    <text evidence="1">The sequence shown here is derived from an EMBL/GenBank/DDBJ whole genome shotgun (WGS) entry which is preliminary data.</text>
</comment>
<name>A0ACC2W3W1_9TREE</name>
<dbReference type="Proteomes" id="UP001241377">
    <property type="component" value="Unassembled WGS sequence"/>
</dbReference>
<protein>
    <submittedName>
        <fullName evidence="1">Uncharacterized protein</fullName>
    </submittedName>
</protein>
<proteinExistence type="predicted"/>
<keyword evidence="2" id="KW-1185">Reference proteome</keyword>
<reference evidence="1" key="1">
    <citation type="submission" date="2023-04" db="EMBL/GenBank/DDBJ databases">
        <title>Draft Genome sequencing of Naganishia species isolated from polar environments using Oxford Nanopore Technology.</title>
        <authorList>
            <person name="Leo P."/>
            <person name="Venkateswaran K."/>
        </authorList>
    </citation>
    <scope>NUCLEOTIDE SEQUENCE</scope>
    <source>
        <strain evidence="1">MNA-CCFEE 5261</strain>
    </source>
</reference>
<dbReference type="EMBL" id="JASBWR010000031">
    <property type="protein sequence ID" value="KAJ9106010.1"/>
    <property type="molecule type" value="Genomic_DNA"/>
</dbReference>
<sequence length="380" mass="41599">MSNFFSSSALRFSRAALPIAAVGGLLHRGFTEANGAETIEFPVPQQLDSPGFGTSPDTITGSPAATPAERQFYTASSFPIPKEWTGAAFEIHKEYPKGLRPEAEAPWLETDFKREPERSLIIWTSMARSEPSGLADELVFSAGYCGIQTTDEQVPTMKGSPGFEALDARSALIKEERTDCRGRLSELPHIVQVIAQQLDPTVAPKDGGIRNNSSSLVRLLQVDFGVRDNRSITGWVWGTFMYDGGVDKSDWGNDPDLSQAAYEKGERPKETWLSPKAEKIRIALGGTRPSWGGNGRLNGPASRIHGISTIASPNHKLPPLVVSRFRNIVPSTTFELPGISADNSQQLRMGYENFQEWIARQLVNGEQASPDEPKGKEEVN</sequence>
<organism evidence="1 2">
    <name type="scientific">Naganishia cerealis</name>
    <dbReference type="NCBI Taxonomy" id="610337"/>
    <lineage>
        <taxon>Eukaryota</taxon>
        <taxon>Fungi</taxon>
        <taxon>Dikarya</taxon>
        <taxon>Basidiomycota</taxon>
        <taxon>Agaricomycotina</taxon>
        <taxon>Tremellomycetes</taxon>
        <taxon>Filobasidiales</taxon>
        <taxon>Filobasidiaceae</taxon>
        <taxon>Naganishia</taxon>
    </lineage>
</organism>
<evidence type="ECO:0000313" key="2">
    <source>
        <dbReference type="Proteomes" id="UP001241377"/>
    </source>
</evidence>